<protein>
    <submittedName>
        <fullName evidence="3">Uncharacterized protein</fullName>
    </submittedName>
</protein>
<name>A0A4P9ZS69_9FUNG</name>
<feature type="chain" id="PRO_5020781688" evidence="2">
    <location>
        <begin position="22"/>
        <end position="393"/>
    </location>
</feature>
<dbReference type="AlphaFoldDB" id="A0A4P9ZS69"/>
<reference evidence="4" key="1">
    <citation type="journal article" date="2018" name="Nat. Microbiol.">
        <title>Leveraging single-cell genomics to expand the fungal tree of life.</title>
        <authorList>
            <person name="Ahrendt S.R."/>
            <person name="Quandt C.A."/>
            <person name="Ciobanu D."/>
            <person name="Clum A."/>
            <person name="Salamov A."/>
            <person name="Andreopoulos B."/>
            <person name="Cheng J.F."/>
            <person name="Woyke T."/>
            <person name="Pelin A."/>
            <person name="Henrissat B."/>
            <person name="Reynolds N.K."/>
            <person name="Benny G.L."/>
            <person name="Smith M.E."/>
            <person name="James T.Y."/>
            <person name="Grigoriev I.V."/>
        </authorList>
    </citation>
    <scope>NUCLEOTIDE SEQUENCE [LARGE SCALE GENOMIC DNA]</scope>
    <source>
        <strain evidence="4">RSA 468</strain>
    </source>
</reference>
<sequence length="393" mass="44184">MYAVSMLSLLGLTLLPGTTTALPNPRMPVTEWNHPKVSNQANNHLQRRGLPIYKPKGDSDTEISNDGTGSHHPNASGFDDGSFSILDPANYSNVAANQQTLRSFPGATESLLMQSRAYIVQAMLDRMTNAQNVPADYIRPENGLTVQEITEAIQSVADYRSIATRNVNWVNVAQLSDEQKRAVIPGFTLINQGLDEPIRQFLDFVVNDYLELANDIEEQVKPWELDNDVLLTVFNDGLPYWDDLDMTRIWAVNMIILLVQTRQWSTLRYYIGKMDFDVNERLVYVWYVVVITAGLRNQLPLFESQASFARDMAEYLEVIQGSLEEQSLDDFIQCANDWNLPEAATFLQALGGYWEIPLTNRGLCPGIFAIPSTISFGENGYLAVLVDESFTPI</sequence>
<organism evidence="3 4">
    <name type="scientific">Dimargaris cristalligena</name>
    <dbReference type="NCBI Taxonomy" id="215637"/>
    <lineage>
        <taxon>Eukaryota</taxon>
        <taxon>Fungi</taxon>
        <taxon>Fungi incertae sedis</taxon>
        <taxon>Zoopagomycota</taxon>
        <taxon>Kickxellomycotina</taxon>
        <taxon>Dimargaritomycetes</taxon>
        <taxon>Dimargaritales</taxon>
        <taxon>Dimargaritaceae</taxon>
        <taxon>Dimargaris</taxon>
    </lineage>
</organism>
<keyword evidence="2" id="KW-0732">Signal</keyword>
<feature type="compositionally biased region" description="Polar residues" evidence="1">
    <location>
        <begin position="62"/>
        <end position="73"/>
    </location>
</feature>
<proteinExistence type="predicted"/>
<evidence type="ECO:0000256" key="1">
    <source>
        <dbReference type="SAM" id="MobiDB-lite"/>
    </source>
</evidence>
<evidence type="ECO:0000313" key="3">
    <source>
        <dbReference type="EMBL" id="RKP36267.1"/>
    </source>
</evidence>
<dbReference type="Proteomes" id="UP000268162">
    <property type="component" value="Unassembled WGS sequence"/>
</dbReference>
<accession>A0A4P9ZS69</accession>
<feature type="signal peptide" evidence="2">
    <location>
        <begin position="1"/>
        <end position="21"/>
    </location>
</feature>
<keyword evidence="4" id="KW-1185">Reference proteome</keyword>
<evidence type="ECO:0000256" key="2">
    <source>
        <dbReference type="SAM" id="SignalP"/>
    </source>
</evidence>
<gene>
    <name evidence="3" type="ORF">BJ085DRAFT_40217</name>
</gene>
<feature type="region of interest" description="Disordered" evidence="1">
    <location>
        <begin position="26"/>
        <end position="79"/>
    </location>
</feature>
<dbReference type="EMBL" id="ML002686">
    <property type="protein sequence ID" value="RKP36267.1"/>
    <property type="molecule type" value="Genomic_DNA"/>
</dbReference>
<evidence type="ECO:0000313" key="4">
    <source>
        <dbReference type="Proteomes" id="UP000268162"/>
    </source>
</evidence>